<dbReference type="GO" id="GO:0005829">
    <property type="term" value="C:cytosol"/>
    <property type="evidence" value="ECO:0007669"/>
    <property type="project" value="TreeGrafter"/>
</dbReference>
<dbReference type="Pfam" id="PF03466">
    <property type="entry name" value="LysR_substrate"/>
    <property type="match status" value="1"/>
</dbReference>
<evidence type="ECO:0000256" key="4">
    <source>
        <dbReference type="ARBA" id="ARBA00023163"/>
    </source>
</evidence>
<dbReference type="InterPro" id="IPR036388">
    <property type="entry name" value="WH-like_DNA-bd_sf"/>
</dbReference>
<keyword evidence="4" id="KW-0804">Transcription</keyword>
<evidence type="ECO:0000313" key="7">
    <source>
        <dbReference type="Proteomes" id="UP000182985"/>
    </source>
</evidence>
<dbReference type="AlphaFoldDB" id="A0A1J6HK73"/>
<dbReference type="SUPFAM" id="SSF53850">
    <property type="entry name" value="Periplasmic binding protein-like II"/>
    <property type="match status" value="1"/>
</dbReference>
<dbReference type="Gene3D" id="3.40.190.290">
    <property type="match status" value="1"/>
</dbReference>
<keyword evidence="3" id="KW-0238">DNA-binding</keyword>
<evidence type="ECO:0000259" key="5">
    <source>
        <dbReference type="PROSITE" id="PS50931"/>
    </source>
</evidence>
<dbReference type="InterPro" id="IPR005119">
    <property type="entry name" value="LysR_subst-bd"/>
</dbReference>
<protein>
    <recommendedName>
        <fullName evidence="5">HTH lysR-type domain-containing protein</fullName>
    </recommendedName>
</protein>
<keyword evidence="7" id="KW-1185">Reference proteome</keyword>
<proteinExistence type="inferred from homology"/>
<evidence type="ECO:0000313" key="6">
    <source>
        <dbReference type="EMBL" id="OIS92787.1"/>
    </source>
</evidence>
<organism evidence="6 7">
    <name type="scientific">Brucella cytisi</name>
    <dbReference type="NCBI Taxonomy" id="407152"/>
    <lineage>
        <taxon>Bacteria</taxon>
        <taxon>Pseudomonadati</taxon>
        <taxon>Pseudomonadota</taxon>
        <taxon>Alphaproteobacteria</taxon>
        <taxon>Hyphomicrobiales</taxon>
        <taxon>Brucellaceae</taxon>
        <taxon>Brucella/Ochrobactrum group</taxon>
        <taxon>Brucella</taxon>
    </lineage>
</organism>
<dbReference type="Proteomes" id="UP000182985">
    <property type="component" value="Unassembled WGS sequence"/>
</dbReference>
<dbReference type="GO" id="GO:0003700">
    <property type="term" value="F:DNA-binding transcription factor activity"/>
    <property type="evidence" value="ECO:0007669"/>
    <property type="project" value="InterPro"/>
</dbReference>
<dbReference type="PANTHER" id="PTHR30419:SF8">
    <property type="entry name" value="NITROGEN ASSIMILATION TRANSCRIPTIONAL ACTIVATOR-RELATED"/>
    <property type="match status" value="1"/>
</dbReference>
<dbReference type="SUPFAM" id="SSF46785">
    <property type="entry name" value="Winged helix' DNA-binding domain"/>
    <property type="match status" value="1"/>
</dbReference>
<name>A0A1J6HK73_9HYPH</name>
<dbReference type="PROSITE" id="PS50931">
    <property type="entry name" value="HTH_LYSR"/>
    <property type="match status" value="1"/>
</dbReference>
<gene>
    <name evidence="6" type="ORF">BLA27_15170</name>
</gene>
<dbReference type="InterPro" id="IPR000847">
    <property type="entry name" value="LysR_HTH_N"/>
</dbReference>
<dbReference type="Pfam" id="PF00126">
    <property type="entry name" value="HTH_1"/>
    <property type="match status" value="1"/>
</dbReference>
<evidence type="ECO:0000256" key="3">
    <source>
        <dbReference type="ARBA" id="ARBA00023125"/>
    </source>
</evidence>
<evidence type="ECO:0000256" key="2">
    <source>
        <dbReference type="ARBA" id="ARBA00023015"/>
    </source>
</evidence>
<reference evidence="6 7" key="1">
    <citation type="submission" date="2016-10" db="EMBL/GenBank/DDBJ databases">
        <title>The Draft Genome Sequence of the Potato Rhizosphere Bacteria Ochrobactrum sp. IPA7.2.</title>
        <authorList>
            <person name="Gogoleva N.E."/>
            <person name="Khlopko Y.A."/>
            <person name="Burygin G.L."/>
            <person name="Plotnikov A.O."/>
        </authorList>
    </citation>
    <scope>NUCLEOTIDE SEQUENCE [LARGE SCALE GENOMIC DNA]</scope>
    <source>
        <strain evidence="6 7">IPA7.2</strain>
    </source>
</reference>
<sequence>MEIRQLRHFATVSRLASFSAAAKELNLTQPALSKSIRVLEENIGAPLFERGPNGVQLTVFGERLKNYADLLLSLANEAIDEIDALRGVRKGSLRVGCVAAVLRAIMPSAVLSFQERHPAIDIVVSEGLNDTLIDLLHSGRLDLAVTLRPSGILNPDLEYINLLEEPLLLVCSRTHPLSGLSTVSLSDLSPFGWVVPPRPDPDRLRLDALFVNAGLPKPRMAVETTSVVFQSSMLNATENLSYLTESSLRAQMHSGAALAALPLNVPTWMRTTCATYRRQSVARPTVNAFLRHCAEICAMMKSRETR</sequence>
<dbReference type="InterPro" id="IPR036390">
    <property type="entry name" value="WH_DNA-bd_sf"/>
</dbReference>
<comment type="caution">
    <text evidence="6">The sequence shown here is derived from an EMBL/GenBank/DDBJ whole genome shotgun (WGS) entry which is preliminary data.</text>
</comment>
<comment type="similarity">
    <text evidence="1">Belongs to the LysR transcriptional regulatory family.</text>
</comment>
<accession>A0A1J6HK73</accession>
<dbReference type="PRINTS" id="PR00039">
    <property type="entry name" value="HTHLYSR"/>
</dbReference>
<dbReference type="InterPro" id="IPR050950">
    <property type="entry name" value="HTH-type_LysR_regulators"/>
</dbReference>
<feature type="domain" description="HTH lysR-type" evidence="5">
    <location>
        <begin position="1"/>
        <end position="58"/>
    </location>
</feature>
<dbReference type="PANTHER" id="PTHR30419">
    <property type="entry name" value="HTH-TYPE TRANSCRIPTIONAL REGULATOR YBHD"/>
    <property type="match status" value="1"/>
</dbReference>
<keyword evidence="2" id="KW-0805">Transcription regulation</keyword>
<dbReference type="FunFam" id="1.10.10.10:FF:000001">
    <property type="entry name" value="LysR family transcriptional regulator"/>
    <property type="match status" value="1"/>
</dbReference>
<dbReference type="EMBL" id="MOEC01000014">
    <property type="protein sequence ID" value="OIS92787.1"/>
    <property type="molecule type" value="Genomic_DNA"/>
</dbReference>
<evidence type="ECO:0000256" key="1">
    <source>
        <dbReference type="ARBA" id="ARBA00009437"/>
    </source>
</evidence>
<dbReference type="Gene3D" id="1.10.10.10">
    <property type="entry name" value="Winged helix-like DNA-binding domain superfamily/Winged helix DNA-binding domain"/>
    <property type="match status" value="1"/>
</dbReference>
<dbReference type="GO" id="GO:0003677">
    <property type="term" value="F:DNA binding"/>
    <property type="evidence" value="ECO:0007669"/>
    <property type="project" value="UniProtKB-KW"/>
</dbReference>